<dbReference type="InterPro" id="IPR025392">
    <property type="entry name" value="DUF4124"/>
</dbReference>
<accession>A0ABS8HEP4</accession>
<keyword evidence="4" id="KW-1185">Reference proteome</keyword>
<feature type="signal peptide" evidence="1">
    <location>
        <begin position="1"/>
        <end position="20"/>
    </location>
</feature>
<reference evidence="3 4" key="1">
    <citation type="submission" date="2021-10" db="EMBL/GenBank/DDBJ databases">
        <title>Genome sequencing of Xanthomonas strains from NCPPB.</title>
        <authorList>
            <person name="Hussein R."/>
            <person name="Harrison J."/>
            <person name="Studholme D.J."/>
            <person name="Vicente J."/>
            <person name="Grant M."/>
        </authorList>
    </citation>
    <scope>NUCLEOTIDE SEQUENCE [LARGE SCALE GENOMIC DNA]</scope>
    <source>
        <strain evidence="3 4">NCPPB 101</strain>
    </source>
</reference>
<feature type="chain" id="PRO_5045090352" evidence="1">
    <location>
        <begin position="21"/>
        <end position="133"/>
    </location>
</feature>
<proteinExistence type="predicted"/>
<dbReference type="EMBL" id="JAJGQJ010000023">
    <property type="protein sequence ID" value="MCC4620659.1"/>
    <property type="molecule type" value="Genomic_DNA"/>
</dbReference>
<evidence type="ECO:0000259" key="2">
    <source>
        <dbReference type="Pfam" id="PF13511"/>
    </source>
</evidence>
<comment type="caution">
    <text evidence="3">The sequence shown here is derived from an EMBL/GenBank/DDBJ whole genome shotgun (WGS) entry which is preliminary data.</text>
</comment>
<evidence type="ECO:0000256" key="1">
    <source>
        <dbReference type="SAM" id="SignalP"/>
    </source>
</evidence>
<dbReference type="Pfam" id="PF13511">
    <property type="entry name" value="DUF4124"/>
    <property type="match status" value="1"/>
</dbReference>
<evidence type="ECO:0000313" key="4">
    <source>
        <dbReference type="Proteomes" id="UP001199206"/>
    </source>
</evidence>
<keyword evidence="1" id="KW-0732">Signal</keyword>
<protein>
    <submittedName>
        <fullName evidence="3">DUF4124 domain-containing protein</fullName>
    </submittedName>
</protein>
<feature type="domain" description="DUF4124" evidence="2">
    <location>
        <begin position="10"/>
        <end position="63"/>
    </location>
</feature>
<dbReference type="RefSeq" id="WP_029221206.1">
    <property type="nucleotide sequence ID" value="NZ_CAWLZN010000001.1"/>
</dbReference>
<name>A0ABS8HEP4_9XANT</name>
<sequence>MHLSSGLCALLMLVSAAAGATDLYKWKDAKGVTHYTETPPPTGQRFEARRIDARSGTAAIAAPETATPESADCLTARRNLELLSGKGEVSMAAGADGKPGAVLDQETRAAQKNLADAAVKAYCKPAATGGPAT</sequence>
<dbReference type="Proteomes" id="UP001199206">
    <property type="component" value="Unassembled WGS sequence"/>
</dbReference>
<organism evidence="3 4">
    <name type="scientific">Xanthomonas cassavae CFBP 4642</name>
    <dbReference type="NCBI Taxonomy" id="1219375"/>
    <lineage>
        <taxon>Bacteria</taxon>
        <taxon>Pseudomonadati</taxon>
        <taxon>Pseudomonadota</taxon>
        <taxon>Gammaproteobacteria</taxon>
        <taxon>Lysobacterales</taxon>
        <taxon>Lysobacteraceae</taxon>
        <taxon>Xanthomonas</taxon>
    </lineage>
</organism>
<evidence type="ECO:0000313" key="3">
    <source>
        <dbReference type="EMBL" id="MCC4620659.1"/>
    </source>
</evidence>
<gene>
    <name evidence="3" type="ORF">LL965_11405</name>
</gene>